<protein>
    <recommendedName>
        <fullName evidence="1">2EXR domain-containing protein</fullName>
    </recommendedName>
</protein>
<evidence type="ECO:0000313" key="2">
    <source>
        <dbReference type="EMBL" id="RAK78998.1"/>
    </source>
</evidence>
<evidence type="ECO:0000313" key="3">
    <source>
        <dbReference type="Proteomes" id="UP000249789"/>
    </source>
</evidence>
<dbReference type="Pfam" id="PF20150">
    <property type="entry name" value="2EXR"/>
    <property type="match status" value="1"/>
</dbReference>
<gene>
    <name evidence="2" type="ORF">BO72DRAFT_494835</name>
</gene>
<proteinExistence type="predicted"/>
<accession>A0A8G1RVE7</accession>
<feature type="domain" description="2EXR" evidence="1">
    <location>
        <begin position="3"/>
        <end position="102"/>
    </location>
</feature>
<keyword evidence="3" id="KW-1185">Reference proteome</keyword>
<evidence type="ECO:0000259" key="1">
    <source>
        <dbReference type="Pfam" id="PF20150"/>
    </source>
</evidence>
<dbReference type="RefSeq" id="XP_040803008.1">
    <property type="nucleotide sequence ID" value="XM_040948503.1"/>
</dbReference>
<dbReference type="AlphaFoldDB" id="A0A8G1RVE7"/>
<reference evidence="2 3" key="1">
    <citation type="submission" date="2018-02" db="EMBL/GenBank/DDBJ databases">
        <title>The genomes of Aspergillus section Nigri reveals drivers in fungal speciation.</title>
        <authorList>
            <consortium name="DOE Joint Genome Institute"/>
            <person name="Vesth T.C."/>
            <person name="Nybo J."/>
            <person name="Theobald S."/>
            <person name="Brandl J."/>
            <person name="Frisvad J.C."/>
            <person name="Nielsen K.F."/>
            <person name="Lyhne E.K."/>
            <person name="Kogle M.E."/>
            <person name="Kuo A."/>
            <person name="Riley R."/>
            <person name="Clum A."/>
            <person name="Nolan M."/>
            <person name="Lipzen A."/>
            <person name="Salamov A."/>
            <person name="Henrissat B."/>
            <person name="Wiebenga A."/>
            <person name="De vries R.P."/>
            <person name="Grigoriev I.V."/>
            <person name="Mortensen U.H."/>
            <person name="Andersen M.R."/>
            <person name="Baker S.E."/>
        </authorList>
    </citation>
    <scope>NUCLEOTIDE SEQUENCE [LARGE SCALE GENOMIC DNA]</scope>
    <source>
        <strain evidence="2 3">CBS 313.89</strain>
    </source>
</reference>
<sequence>MTFAQFPQLPPELRHYIWHLTLPDQVRPGVLFPYNEGEFGHDDYLSARMDPVSAPLPHLLVNKEANGTARSWARKLGLKIRPDIGTGSHVVTHHFDPDHDTLYLHATQLARFCIDSLDRRVEQLPRERMFIRDDREGHPRIAISSMSLHLEPRALERIWWCFPRLERVYIVLNPPDLKSAEDGWEILPEGRYLAYRAECAGFEWSGEGEGEWLCGEILYGRVEEAARKLTGSLVAAEVQRFEIRPVSVAKRRKGLSEVAR</sequence>
<dbReference type="PANTHER" id="PTHR35910:SF6">
    <property type="entry name" value="2EXR DOMAIN-CONTAINING PROTEIN"/>
    <property type="match status" value="1"/>
</dbReference>
<dbReference type="Proteomes" id="UP000249789">
    <property type="component" value="Unassembled WGS sequence"/>
</dbReference>
<dbReference type="InterPro" id="IPR045518">
    <property type="entry name" value="2EXR"/>
</dbReference>
<name>A0A8G1RVE7_9EURO</name>
<dbReference type="GeneID" id="63865836"/>
<dbReference type="EMBL" id="KZ824635">
    <property type="protein sequence ID" value="RAK78998.1"/>
    <property type="molecule type" value="Genomic_DNA"/>
</dbReference>
<organism evidence="2 3">
    <name type="scientific">Aspergillus fijiensis CBS 313.89</name>
    <dbReference type="NCBI Taxonomy" id="1448319"/>
    <lineage>
        <taxon>Eukaryota</taxon>
        <taxon>Fungi</taxon>
        <taxon>Dikarya</taxon>
        <taxon>Ascomycota</taxon>
        <taxon>Pezizomycotina</taxon>
        <taxon>Eurotiomycetes</taxon>
        <taxon>Eurotiomycetidae</taxon>
        <taxon>Eurotiales</taxon>
        <taxon>Aspergillaceae</taxon>
        <taxon>Aspergillus</taxon>
    </lineage>
</organism>
<dbReference type="VEuPathDB" id="FungiDB:BO72DRAFT_494835"/>
<dbReference type="PANTHER" id="PTHR35910">
    <property type="entry name" value="2EXR DOMAIN-CONTAINING PROTEIN"/>
    <property type="match status" value="1"/>
</dbReference>
<dbReference type="OrthoDB" id="3546385at2759"/>